<sequence>MSVLDHLRELRKRLLWTLPGVLAGVVAGWLLYDPMLGYFGRMLSAVGDTAPQLNFQTIGGALDLKFSVAVWLGLILSSPWWILQIVLFIGPGLRHREKLFVASFGLSGVALFLAGAYVGTLAIPQAVEALMSFVPDQAAVLLRADGFISFCTKLIMAFGLSFLTPEILVGLNFAGLLSGQAMLKGWRIAVIVSFVFAAIVNPVPNPIPMIIQALAIVALYFLAVGISALHDRRRARRTPT</sequence>
<comment type="caution">
    <text evidence="8">The sequence shown here is derived from an EMBL/GenBank/DDBJ whole genome shotgun (WGS) entry which is preliminary data.</text>
</comment>
<dbReference type="RefSeq" id="WP_380975786.1">
    <property type="nucleotide sequence ID" value="NZ_JBHTEF010000001.1"/>
</dbReference>
<evidence type="ECO:0000256" key="2">
    <source>
        <dbReference type="ARBA" id="ARBA00022692"/>
    </source>
</evidence>
<evidence type="ECO:0000256" key="1">
    <source>
        <dbReference type="ARBA" id="ARBA00004141"/>
    </source>
</evidence>
<dbReference type="PRINTS" id="PR01840">
    <property type="entry name" value="TATCFAMILY"/>
</dbReference>
<dbReference type="EMBL" id="JBHTEF010000001">
    <property type="protein sequence ID" value="MFC7582009.1"/>
    <property type="molecule type" value="Genomic_DNA"/>
</dbReference>
<keyword evidence="6 7" id="KW-0472">Membrane</keyword>
<keyword evidence="7" id="KW-1003">Cell membrane</keyword>
<gene>
    <name evidence="7" type="primary">tatC</name>
    <name evidence="8" type="ORF">ACFQWG_12470</name>
</gene>
<keyword evidence="4 7" id="KW-1133">Transmembrane helix</keyword>
<keyword evidence="7" id="KW-0813">Transport</keyword>
<proteinExistence type="inferred from homology"/>
<feature type="transmembrane region" description="Helical" evidence="7">
    <location>
        <begin position="147"/>
        <end position="173"/>
    </location>
</feature>
<feature type="transmembrane region" description="Helical" evidence="7">
    <location>
        <begin position="14"/>
        <end position="32"/>
    </location>
</feature>
<evidence type="ECO:0000313" key="9">
    <source>
        <dbReference type="Proteomes" id="UP001596527"/>
    </source>
</evidence>
<evidence type="ECO:0000256" key="3">
    <source>
        <dbReference type="ARBA" id="ARBA00022927"/>
    </source>
</evidence>
<dbReference type="Pfam" id="PF00902">
    <property type="entry name" value="TatC"/>
    <property type="match status" value="1"/>
</dbReference>
<keyword evidence="5 7" id="KW-0811">Translocation</keyword>
<keyword evidence="3 7" id="KW-0653">Protein transport</keyword>
<feature type="transmembrane region" description="Helical" evidence="7">
    <location>
        <begin position="185"/>
        <end position="203"/>
    </location>
</feature>
<evidence type="ECO:0000256" key="6">
    <source>
        <dbReference type="ARBA" id="ARBA00023136"/>
    </source>
</evidence>
<dbReference type="PANTHER" id="PTHR30371">
    <property type="entry name" value="SEC-INDEPENDENT PROTEIN TRANSLOCASE PROTEIN TATC"/>
    <property type="match status" value="1"/>
</dbReference>
<dbReference type="Proteomes" id="UP001596527">
    <property type="component" value="Unassembled WGS sequence"/>
</dbReference>
<feature type="transmembrane region" description="Helical" evidence="7">
    <location>
        <begin position="68"/>
        <end position="89"/>
    </location>
</feature>
<name>A0ABW2SQ85_9ACTO</name>
<evidence type="ECO:0000256" key="4">
    <source>
        <dbReference type="ARBA" id="ARBA00022989"/>
    </source>
</evidence>
<comment type="subcellular location">
    <subcellularLocation>
        <location evidence="7">Cell membrane</location>
        <topology evidence="7">Multi-pass membrane protein</topology>
    </subcellularLocation>
    <subcellularLocation>
        <location evidence="1">Membrane</location>
        <topology evidence="1">Multi-pass membrane protein</topology>
    </subcellularLocation>
</comment>
<dbReference type="InterPro" id="IPR002033">
    <property type="entry name" value="TatC"/>
</dbReference>
<evidence type="ECO:0000313" key="8">
    <source>
        <dbReference type="EMBL" id="MFC7582009.1"/>
    </source>
</evidence>
<keyword evidence="9" id="KW-1185">Reference proteome</keyword>
<dbReference type="HAMAP" id="MF_00902">
    <property type="entry name" value="TatC"/>
    <property type="match status" value="1"/>
</dbReference>
<dbReference type="PANTHER" id="PTHR30371:SF0">
    <property type="entry name" value="SEC-INDEPENDENT PROTEIN TRANSLOCASE PROTEIN TATC, CHLOROPLASTIC-RELATED"/>
    <property type="match status" value="1"/>
</dbReference>
<organism evidence="8 9">
    <name type="scientific">Schaalia naturae</name>
    <dbReference type="NCBI Taxonomy" id="635203"/>
    <lineage>
        <taxon>Bacteria</taxon>
        <taxon>Bacillati</taxon>
        <taxon>Actinomycetota</taxon>
        <taxon>Actinomycetes</taxon>
        <taxon>Actinomycetales</taxon>
        <taxon>Actinomycetaceae</taxon>
        <taxon>Schaalia</taxon>
    </lineage>
</organism>
<feature type="transmembrane region" description="Helical" evidence="7">
    <location>
        <begin position="209"/>
        <end position="229"/>
    </location>
</feature>
<comment type="function">
    <text evidence="7">Part of the twin-arginine translocation (Tat) system that transports large folded proteins containing a characteristic twin-arginine motif in their signal peptide across membranes. Together with TatB, TatC is part of a receptor directly interacting with Tat signal peptides.</text>
</comment>
<comment type="similarity">
    <text evidence="7">Belongs to the TatC family.</text>
</comment>
<protein>
    <recommendedName>
        <fullName evidence="7">Sec-independent protein translocase protein TatC</fullName>
    </recommendedName>
</protein>
<reference evidence="9" key="1">
    <citation type="journal article" date="2019" name="Int. J. Syst. Evol. Microbiol.">
        <title>The Global Catalogue of Microorganisms (GCM) 10K type strain sequencing project: providing services to taxonomists for standard genome sequencing and annotation.</title>
        <authorList>
            <consortium name="The Broad Institute Genomics Platform"/>
            <consortium name="The Broad Institute Genome Sequencing Center for Infectious Disease"/>
            <person name="Wu L."/>
            <person name="Ma J."/>
        </authorList>
    </citation>
    <scope>NUCLEOTIDE SEQUENCE [LARGE SCALE GENOMIC DNA]</scope>
    <source>
        <strain evidence="9">CCUG 56698</strain>
    </source>
</reference>
<evidence type="ECO:0000256" key="5">
    <source>
        <dbReference type="ARBA" id="ARBA00023010"/>
    </source>
</evidence>
<feature type="transmembrane region" description="Helical" evidence="7">
    <location>
        <begin position="101"/>
        <end position="127"/>
    </location>
</feature>
<comment type="subunit">
    <text evidence="7">The Tat system comprises two distinct complexes: a TatABC complex, containing multiple copies of TatA, TatB and TatC subunits, and a separate TatA complex, containing only TatA subunits. Substrates initially bind to the TatABC complex, which probably triggers association of the separate TatA complex to form the active translocon.</text>
</comment>
<evidence type="ECO:0000256" key="7">
    <source>
        <dbReference type="HAMAP-Rule" id="MF_00902"/>
    </source>
</evidence>
<keyword evidence="2 7" id="KW-0812">Transmembrane</keyword>
<accession>A0ABW2SQ85</accession>